<dbReference type="RefSeq" id="WP_055772820.1">
    <property type="nucleotide sequence ID" value="NZ_LDJG01000008.1"/>
</dbReference>
<dbReference type="SUPFAM" id="SSF56112">
    <property type="entry name" value="Protein kinase-like (PK-like)"/>
    <property type="match status" value="1"/>
</dbReference>
<keyword evidence="6" id="KW-0812">Transmembrane</keyword>
<keyword evidence="4 5" id="KW-0067">ATP-binding</keyword>
<proteinExistence type="predicted"/>
<keyword evidence="9" id="KW-1185">Reference proteome</keyword>
<dbReference type="InterPro" id="IPR000719">
    <property type="entry name" value="Prot_kinase_dom"/>
</dbReference>
<dbReference type="PROSITE" id="PS00107">
    <property type="entry name" value="PROTEIN_KINASE_ATP"/>
    <property type="match status" value="1"/>
</dbReference>
<dbReference type="EMBL" id="LDJG01000008">
    <property type="protein sequence ID" value="KRG58530.1"/>
    <property type="molecule type" value="Genomic_DNA"/>
</dbReference>
<keyword evidence="6" id="KW-1133">Transmembrane helix</keyword>
<protein>
    <recommendedName>
        <fullName evidence="7">Protein kinase domain-containing protein</fullName>
    </recommendedName>
</protein>
<evidence type="ECO:0000256" key="5">
    <source>
        <dbReference type="PROSITE-ProRule" id="PRU10141"/>
    </source>
</evidence>
<dbReference type="Pfam" id="PF13424">
    <property type="entry name" value="TPR_12"/>
    <property type="match status" value="2"/>
</dbReference>
<evidence type="ECO:0000259" key="7">
    <source>
        <dbReference type="PROSITE" id="PS50011"/>
    </source>
</evidence>
<comment type="caution">
    <text evidence="8">The sequence shown here is derived from an EMBL/GenBank/DDBJ whole genome shotgun (WGS) entry which is preliminary data.</text>
</comment>
<reference evidence="8 9" key="1">
    <citation type="submission" date="2015-05" db="EMBL/GenBank/DDBJ databases">
        <title>Genome sequencing and analysis of members of genus Stenotrophomonas.</title>
        <authorList>
            <person name="Patil P.P."/>
            <person name="Midha S."/>
            <person name="Patil P.B."/>
        </authorList>
    </citation>
    <scope>NUCLEOTIDE SEQUENCE [LARGE SCALE GENOMIC DNA]</scope>
    <source>
        <strain evidence="8 9">DSM 12575</strain>
    </source>
</reference>
<feature type="domain" description="Protein kinase" evidence="7">
    <location>
        <begin position="84"/>
        <end position="356"/>
    </location>
</feature>
<keyword evidence="1" id="KW-0808">Transferase</keyword>
<evidence type="ECO:0000256" key="6">
    <source>
        <dbReference type="SAM" id="Phobius"/>
    </source>
</evidence>
<dbReference type="InterPro" id="IPR008271">
    <property type="entry name" value="Ser/Thr_kinase_AS"/>
</dbReference>
<name>A0ABR5NKZ8_9GAMM</name>
<dbReference type="SMART" id="SM00220">
    <property type="entry name" value="S_TKc"/>
    <property type="match status" value="1"/>
</dbReference>
<accession>A0ABR5NKZ8</accession>
<evidence type="ECO:0000313" key="8">
    <source>
        <dbReference type="EMBL" id="KRG58530.1"/>
    </source>
</evidence>
<evidence type="ECO:0000256" key="1">
    <source>
        <dbReference type="ARBA" id="ARBA00022679"/>
    </source>
</evidence>
<feature type="transmembrane region" description="Helical" evidence="6">
    <location>
        <begin position="381"/>
        <end position="404"/>
    </location>
</feature>
<feature type="binding site" evidence="5">
    <location>
        <position position="115"/>
    </location>
    <ligand>
        <name>ATP</name>
        <dbReference type="ChEBI" id="CHEBI:30616"/>
    </ligand>
</feature>
<keyword evidence="6" id="KW-0472">Membrane</keyword>
<evidence type="ECO:0000313" key="9">
    <source>
        <dbReference type="Proteomes" id="UP000050902"/>
    </source>
</evidence>
<dbReference type="PANTHER" id="PTHR43289">
    <property type="entry name" value="MITOGEN-ACTIVATED PROTEIN KINASE KINASE KINASE 20-RELATED"/>
    <property type="match status" value="1"/>
</dbReference>
<dbReference type="CDD" id="cd14014">
    <property type="entry name" value="STKc_PknB_like"/>
    <property type="match status" value="1"/>
</dbReference>
<dbReference type="InterPro" id="IPR017441">
    <property type="entry name" value="Protein_kinase_ATP_BS"/>
</dbReference>
<sequence>MLNADAWNRLTDLFHRATELPESERITFIHLHAGDDPELQRELLALIVADTDATRLRAPLRQAVKAVVQARDAEVASGTRFGPWAVERLIGSGGMGRVYLARRADGAYEREVALKLVHTPALDERRHGRFEYECRLLAQMQHPAIAQIHDAGVDADGHAWLVMEYIHGQPLSAWCDQDASSLRQRVKLLARAAEGVQHAHQKGVIHRDLKPGNILVATVDGQPLPKIIDFGIAIETEEAADAVGGGTPGYMSPEQAAPGGDIDARSDVYSLGALLYELACGVRPEPGSGIPPSGCLRALPDGRQREAAELRRTTPRRLLRELRDGLDAIALKALQAEPAARYDSVSSLLDDLRRWLAHYPPRAAGTARLLAMRSFVRRNRLMVAAAALVAAALVSGLAITAWSLREARQEAARAKVTSEFLASVLDSVDPAISQDMDKTLMLRVLDDASRRAARELAAYPDIQADMELLIGINQNSLAEFGPAVAHLQAVRELAGRHPGLLEFQYLRATQVLGDALVGAGKQREAGTVLAEGIERARRGKPEYLWLAYDMQSRLAMVLIGMGRPAEALRDAREAEKGLARLLPADNQNRLDAEKRLANVLSSTGGQVQAIALLRDLVQRRTAAMGADHPLTLVTRSDLAVAYLYQRDFPAAEVQLQEVVSAYRRLYGDDNSYTASVRGLLASALRQQGKVEESGPHYRAAMEWSSAHSGPEALDTLITRHNHANWLLESGHAEASEQEQRALLEIADRTLSRNHPVTAEILRGLAEAELALGEVGAAHGHAEAALRAMRAVHGDDSDDPLRSVRETLAKVEAAGKKASGGSRQAPP</sequence>
<evidence type="ECO:0000256" key="4">
    <source>
        <dbReference type="ARBA" id="ARBA00022840"/>
    </source>
</evidence>
<dbReference type="PROSITE" id="PS50011">
    <property type="entry name" value="PROTEIN_KINASE_DOM"/>
    <property type="match status" value="1"/>
</dbReference>
<gene>
    <name evidence="8" type="ORF">ABB22_06745</name>
</gene>
<dbReference type="InterPro" id="IPR011009">
    <property type="entry name" value="Kinase-like_dom_sf"/>
</dbReference>
<keyword evidence="3" id="KW-0418">Kinase</keyword>
<dbReference type="InterPro" id="IPR011990">
    <property type="entry name" value="TPR-like_helical_dom_sf"/>
</dbReference>
<evidence type="ECO:0000256" key="2">
    <source>
        <dbReference type="ARBA" id="ARBA00022741"/>
    </source>
</evidence>
<dbReference type="SUPFAM" id="SSF48452">
    <property type="entry name" value="TPR-like"/>
    <property type="match status" value="3"/>
</dbReference>
<organism evidence="8 9">
    <name type="scientific">Stenotrophomonas nitritireducens</name>
    <dbReference type="NCBI Taxonomy" id="83617"/>
    <lineage>
        <taxon>Bacteria</taxon>
        <taxon>Pseudomonadati</taxon>
        <taxon>Pseudomonadota</taxon>
        <taxon>Gammaproteobacteria</taxon>
        <taxon>Lysobacterales</taxon>
        <taxon>Lysobacteraceae</taxon>
        <taxon>Stenotrophomonas</taxon>
    </lineage>
</organism>
<dbReference type="Gene3D" id="1.10.510.10">
    <property type="entry name" value="Transferase(Phosphotransferase) domain 1"/>
    <property type="match status" value="1"/>
</dbReference>
<dbReference type="Proteomes" id="UP000050902">
    <property type="component" value="Unassembled WGS sequence"/>
</dbReference>
<dbReference type="PROSITE" id="PS00108">
    <property type="entry name" value="PROTEIN_KINASE_ST"/>
    <property type="match status" value="1"/>
</dbReference>
<evidence type="ECO:0000256" key="3">
    <source>
        <dbReference type="ARBA" id="ARBA00022777"/>
    </source>
</evidence>
<dbReference type="PANTHER" id="PTHR43289:SF6">
    <property type="entry name" value="SERINE_THREONINE-PROTEIN KINASE NEKL-3"/>
    <property type="match status" value="1"/>
</dbReference>
<keyword evidence="2 5" id="KW-0547">Nucleotide-binding</keyword>
<dbReference type="Gene3D" id="3.30.200.20">
    <property type="entry name" value="Phosphorylase Kinase, domain 1"/>
    <property type="match status" value="1"/>
</dbReference>
<dbReference type="Pfam" id="PF00069">
    <property type="entry name" value="Pkinase"/>
    <property type="match status" value="1"/>
</dbReference>
<dbReference type="Gene3D" id="1.25.40.10">
    <property type="entry name" value="Tetratricopeptide repeat domain"/>
    <property type="match status" value="2"/>
</dbReference>